<dbReference type="RefSeq" id="WP_133991093.1">
    <property type="nucleotide sequence ID" value="NZ_SODV01000001.1"/>
</dbReference>
<dbReference type="Gene3D" id="1.10.357.10">
    <property type="entry name" value="Tetracycline Repressor, domain 2"/>
    <property type="match status" value="1"/>
</dbReference>
<dbReference type="GO" id="GO:0000976">
    <property type="term" value="F:transcription cis-regulatory region binding"/>
    <property type="evidence" value="ECO:0007669"/>
    <property type="project" value="TreeGrafter"/>
</dbReference>
<comment type="caution">
    <text evidence="6">The sequence shown here is derived from an EMBL/GenBank/DDBJ whole genome shotgun (WGS) entry which is preliminary data.</text>
</comment>
<dbReference type="AlphaFoldDB" id="A0A4R8DPE5"/>
<dbReference type="InterPro" id="IPR009057">
    <property type="entry name" value="Homeodomain-like_sf"/>
</dbReference>
<dbReference type="Gene3D" id="1.10.10.60">
    <property type="entry name" value="Homeodomain-like"/>
    <property type="match status" value="1"/>
</dbReference>
<evidence type="ECO:0000256" key="3">
    <source>
        <dbReference type="ARBA" id="ARBA00023163"/>
    </source>
</evidence>
<dbReference type="OrthoDB" id="9814200at2"/>
<dbReference type="EMBL" id="SODV01000001">
    <property type="protein sequence ID" value="TDW99953.1"/>
    <property type="molecule type" value="Genomic_DNA"/>
</dbReference>
<gene>
    <name evidence="6" type="ORF">EDB95_0970</name>
</gene>
<dbReference type="InterPro" id="IPR036271">
    <property type="entry name" value="Tet_transcr_reg_TetR-rel_C_sf"/>
</dbReference>
<proteinExistence type="predicted"/>
<dbReference type="InterPro" id="IPR050109">
    <property type="entry name" value="HTH-type_TetR-like_transc_reg"/>
</dbReference>
<keyword evidence="1" id="KW-0805">Transcription regulation</keyword>
<protein>
    <submittedName>
        <fullName evidence="6">TetR family transcriptional regulator</fullName>
    </submittedName>
</protein>
<dbReference type="SUPFAM" id="SSF46689">
    <property type="entry name" value="Homeodomain-like"/>
    <property type="match status" value="1"/>
</dbReference>
<feature type="domain" description="HTH tetR-type" evidence="5">
    <location>
        <begin position="3"/>
        <end position="63"/>
    </location>
</feature>
<keyword evidence="3" id="KW-0804">Transcription</keyword>
<sequence>MSSKRRDEIVAQSAQLFRTYGYNGASMRTVAEAVGIEAASLYNHIKSKSEILQEICFKVANKFLTHMDAVERSQKTTVEKLEDIIRIHIRMMLEEYEHVYVSDHEWKHLPEPYLSNFLNQRRSYRRRLADLVQEGIDRGEMKNIDPYVAVITFLSAIGGIEYWHRSRKAINEQEVEDNMVAYLVGGLRK</sequence>
<dbReference type="PANTHER" id="PTHR30055">
    <property type="entry name" value="HTH-TYPE TRANSCRIPTIONAL REGULATOR RUTR"/>
    <property type="match status" value="1"/>
</dbReference>
<dbReference type="Pfam" id="PF00440">
    <property type="entry name" value="TetR_N"/>
    <property type="match status" value="1"/>
</dbReference>
<dbReference type="Proteomes" id="UP000294498">
    <property type="component" value="Unassembled WGS sequence"/>
</dbReference>
<name>A0A4R8DPE5_9BACT</name>
<keyword evidence="7" id="KW-1185">Reference proteome</keyword>
<dbReference type="PROSITE" id="PS50977">
    <property type="entry name" value="HTH_TETR_2"/>
    <property type="match status" value="1"/>
</dbReference>
<dbReference type="SUPFAM" id="SSF48498">
    <property type="entry name" value="Tetracyclin repressor-like, C-terminal domain"/>
    <property type="match status" value="1"/>
</dbReference>
<evidence type="ECO:0000256" key="4">
    <source>
        <dbReference type="PROSITE-ProRule" id="PRU00335"/>
    </source>
</evidence>
<organism evidence="6 7">
    <name type="scientific">Dinghuibacter silviterrae</name>
    <dbReference type="NCBI Taxonomy" id="1539049"/>
    <lineage>
        <taxon>Bacteria</taxon>
        <taxon>Pseudomonadati</taxon>
        <taxon>Bacteroidota</taxon>
        <taxon>Chitinophagia</taxon>
        <taxon>Chitinophagales</taxon>
        <taxon>Chitinophagaceae</taxon>
        <taxon>Dinghuibacter</taxon>
    </lineage>
</organism>
<reference evidence="6 7" key="1">
    <citation type="submission" date="2019-03" db="EMBL/GenBank/DDBJ databases">
        <title>Genomic Encyclopedia of Type Strains, Phase IV (KMG-IV): sequencing the most valuable type-strain genomes for metagenomic binning, comparative biology and taxonomic classification.</title>
        <authorList>
            <person name="Goeker M."/>
        </authorList>
    </citation>
    <scope>NUCLEOTIDE SEQUENCE [LARGE SCALE GENOMIC DNA]</scope>
    <source>
        <strain evidence="6 7">DSM 100059</strain>
    </source>
</reference>
<evidence type="ECO:0000313" key="6">
    <source>
        <dbReference type="EMBL" id="TDW99953.1"/>
    </source>
</evidence>
<dbReference type="PANTHER" id="PTHR30055:SF234">
    <property type="entry name" value="HTH-TYPE TRANSCRIPTIONAL REGULATOR BETI"/>
    <property type="match status" value="1"/>
</dbReference>
<dbReference type="InterPro" id="IPR041490">
    <property type="entry name" value="KstR2_TetR_C"/>
</dbReference>
<dbReference type="Pfam" id="PF17932">
    <property type="entry name" value="TetR_C_24"/>
    <property type="match status" value="1"/>
</dbReference>
<accession>A0A4R8DPE5</accession>
<evidence type="ECO:0000256" key="1">
    <source>
        <dbReference type="ARBA" id="ARBA00023015"/>
    </source>
</evidence>
<evidence type="ECO:0000313" key="7">
    <source>
        <dbReference type="Proteomes" id="UP000294498"/>
    </source>
</evidence>
<dbReference type="GO" id="GO:0003700">
    <property type="term" value="F:DNA-binding transcription factor activity"/>
    <property type="evidence" value="ECO:0007669"/>
    <property type="project" value="TreeGrafter"/>
</dbReference>
<dbReference type="PRINTS" id="PR00455">
    <property type="entry name" value="HTHTETR"/>
</dbReference>
<evidence type="ECO:0000256" key="2">
    <source>
        <dbReference type="ARBA" id="ARBA00023125"/>
    </source>
</evidence>
<feature type="DNA-binding region" description="H-T-H motif" evidence="4">
    <location>
        <begin position="26"/>
        <end position="45"/>
    </location>
</feature>
<evidence type="ECO:0000259" key="5">
    <source>
        <dbReference type="PROSITE" id="PS50977"/>
    </source>
</evidence>
<keyword evidence="2 4" id="KW-0238">DNA-binding</keyword>
<dbReference type="InterPro" id="IPR001647">
    <property type="entry name" value="HTH_TetR"/>
</dbReference>